<gene>
    <name evidence="1" type="ORF">G7Y85_14375</name>
</gene>
<dbReference type="Proteomes" id="UP000472676">
    <property type="component" value="Unassembled WGS sequence"/>
</dbReference>
<dbReference type="RefSeq" id="WP_166258483.1">
    <property type="nucleotide sequence ID" value="NZ_JAAMOW010000007.1"/>
</dbReference>
<dbReference type="EMBL" id="JAAMOW010000007">
    <property type="protein sequence ID" value="NGY05957.1"/>
    <property type="molecule type" value="Genomic_DNA"/>
</dbReference>
<protein>
    <recommendedName>
        <fullName evidence="3">HD/PDEase domain-containing protein</fullName>
    </recommendedName>
</protein>
<proteinExistence type="predicted"/>
<organism evidence="1 2">
    <name type="scientific">Solimonas terrae</name>
    <dbReference type="NCBI Taxonomy" id="1396819"/>
    <lineage>
        <taxon>Bacteria</taxon>
        <taxon>Pseudomonadati</taxon>
        <taxon>Pseudomonadota</taxon>
        <taxon>Gammaproteobacteria</taxon>
        <taxon>Nevskiales</taxon>
        <taxon>Nevskiaceae</taxon>
        <taxon>Solimonas</taxon>
    </lineage>
</organism>
<dbReference type="SUPFAM" id="SSF109604">
    <property type="entry name" value="HD-domain/PDEase-like"/>
    <property type="match status" value="1"/>
</dbReference>
<dbReference type="Gene3D" id="1.10.3210.10">
    <property type="entry name" value="Hypothetical protein af1432"/>
    <property type="match status" value="1"/>
</dbReference>
<dbReference type="AlphaFoldDB" id="A0A6M2BVH3"/>
<name>A0A6M2BVH3_9GAMM</name>
<reference evidence="1 2" key="1">
    <citation type="journal article" date="2014" name="Int. J. Syst. Evol. Microbiol.">
        <title>Solimonas terrae sp. nov., isolated from soil.</title>
        <authorList>
            <person name="Kim S.J."/>
            <person name="Moon J.Y."/>
            <person name="Weon H.Y."/>
            <person name="Ahn J.H."/>
            <person name="Chen W.M."/>
            <person name="Kwon S.W."/>
        </authorList>
    </citation>
    <scope>NUCLEOTIDE SEQUENCE [LARGE SCALE GENOMIC DNA]</scope>
    <source>
        <strain evidence="1 2">KIS83-12</strain>
    </source>
</reference>
<evidence type="ECO:0000313" key="1">
    <source>
        <dbReference type="EMBL" id="NGY05957.1"/>
    </source>
</evidence>
<comment type="caution">
    <text evidence="1">The sequence shown here is derived from an EMBL/GenBank/DDBJ whole genome shotgun (WGS) entry which is preliminary data.</text>
</comment>
<evidence type="ECO:0000313" key="2">
    <source>
        <dbReference type="Proteomes" id="UP000472676"/>
    </source>
</evidence>
<evidence type="ECO:0008006" key="3">
    <source>
        <dbReference type="Google" id="ProtNLM"/>
    </source>
</evidence>
<accession>A0A6M2BVH3</accession>
<keyword evidence="2" id="KW-1185">Reference proteome</keyword>
<sequence length="339" mass="37626">METSRASPARRRNHYDVTDRVQISHPRDVCTAVCDLLAGLYPDADLAAVRQAFATFGRLYAGTLPGYAGCDTWYHDAQHSLDCALAMMRLLDGHERSVPAAQKLGAHRAVLGVLIALFHDAGYIRRRGDHAVNGAEFTLTHVYRSGEFLGEYLPKIGYGDDVAKAQQIVHFTGYEIALDKIRVRDGKDRMLGFLLGSADVLAQTADRCYLEKCRDFLFREFALCGLAGARRTGGPTPIYGSSRELLEKTVDFNRALWDERLDGYFGGAHRFLDVHFGGPNPYGLAIAAHLARIEKLVRRNRLGELKLRPVAIGRDRLRRIIGTPSSRVNGGSRTLSQRA</sequence>